<keyword evidence="2" id="KW-1185">Reference proteome</keyword>
<evidence type="ECO:0000313" key="2">
    <source>
        <dbReference type="Proteomes" id="UP000033740"/>
    </source>
</evidence>
<name>A0A0F0LGI1_9MICO</name>
<dbReference type="Proteomes" id="UP000033740">
    <property type="component" value="Unassembled WGS sequence"/>
</dbReference>
<dbReference type="AlphaFoldDB" id="A0A0F0LGI1"/>
<proteinExistence type="predicted"/>
<reference evidence="1 2" key="1">
    <citation type="submission" date="2015-02" db="EMBL/GenBank/DDBJ databases">
        <title>Draft genome sequences of ten Microbacterium spp. with emphasis on heavy metal contaminated environments.</title>
        <authorList>
            <person name="Corretto E."/>
        </authorList>
    </citation>
    <scope>NUCLEOTIDE SEQUENCE [LARGE SCALE GENOMIC DNA]</scope>
    <source>
        <strain evidence="1 2">ARN176</strain>
    </source>
</reference>
<gene>
    <name evidence="1" type="ORF">RS86_03513</name>
</gene>
<dbReference type="STRING" id="582680.RS86_03513"/>
<organism evidence="1 2">
    <name type="scientific">Microbacterium azadirachtae</name>
    <dbReference type="NCBI Taxonomy" id="582680"/>
    <lineage>
        <taxon>Bacteria</taxon>
        <taxon>Bacillati</taxon>
        <taxon>Actinomycetota</taxon>
        <taxon>Actinomycetes</taxon>
        <taxon>Micrococcales</taxon>
        <taxon>Microbacteriaceae</taxon>
        <taxon>Microbacterium</taxon>
    </lineage>
</organism>
<comment type="caution">
    <text evidence="1">The sequence shown here is derived from an EMBL/GenBank/DDBJ whole genome shotgun (WGS) entry which is preliminary data.</text>
</comment>
<accession>A0A0F0LGI1</accession>
<sequence>MGVIRDLLRLMRATRELPPHPTAREAIRQSADIAEQWGRVADAFANQTTAAAPTGPGGPYGAATADPFANLAFHQSGLPASGTVIACTPEEPSADGLTVYAVLLEVRVEGREPYRATYRTVIAEAARHNWRQGAVLPFRVSPDDPQALLLG</sequence>
<dbReference type="PATRIC" id="fig|582680.6.peg.3597"/>
<dbReference type="RefSeq" id="WP_045273519.1">
    <property type="nucleotide sequence ID" value="NZ_JYIX01000039.1"/>
</dbReference>
<dbReference type="EMBL" id="JYIX01000039">
    <property type="protein sequence ID" value="KJL31390.1"/>
    <property type="molecule type" value="Genomic_DNA"/>
</dbReference>
<protein>
    <submittedName>
        <fullName evidence="1">Uncharacterized protein</fullName>
    </submittedName>
</protein>
<evidence type="ECO:0000313" key="1">
    <source>
        <dbReference type="EMBL" id="KJL31390.1"/>
    </source>
</evidence>